<keyword evidence="8 10" id="KW-0496">Mitochondrion</keyword>
<keyword evidence="9 10" id="KW-0472">Membrane</keyword>
<dbReference type="GO" id="GO:0015078">
    <property type="term" value="F:proton transmembrane transporter activity"/>
    <property type="evidence" value="ECO:0007669"/>
    <property type="project" value="InterPro"/>
</dbReference>
<dbReference type="RefSeq" id="XP_025424147.1">
    <property type="nucleotide sequence ID" value="XM_025568362.1"/>
</dbReference>
<feature type="compositionally biased region" description="Basic and acidic residues" evidence="12">
    <location>
        <begin position="166"/>
        <end position="181"/>
    </location>
</feature>
<dbReference type="InterPro" id="IPR008689">
    <property type="entry name" value="ATP_synth_F0_dsu_mt"/>
</dbReference>
<comment type="subcellular location">
    <subcellularLocation>
        <location evidence="1 10">Mitochondrion inner membrane</location>
    </subcellularLocation>
</comment>
<keyword evidence="7 10" id="KW-0406">Ion transport</keyword>
<proteinExistence type="inferred from homology"/>
<reference evidence="14" key="1">
    <citation type="submission" date="2025-08" db="UniProtKB">
        <authorList>
            <consortium name="RefSeq"/>
        </authorList>
    </citation>
    <scope>IDENTIFICATION</scope>
    <source>
        <tissue evidence="14">Whole body</tissue>
    </source>
</reference>
<evidence type="ECO:0000256" key="9">
    <source>
        <dbReference type="ARBA" id="ARBA00023136"/>
    </source>
</evidence>
<evidence type="ECO:0000256" key="2">
    <source>
        <dbReference type="ARBA" id="ARBA00006842"/>
    </source>
</evidence>
<dbReference type="PIRSF" id="PIRSF005514">
    <property type="entry name" value="ATPase_F0_D_mt"/>
    <property type="match status" value="1"/>
</dbReference>
<organism evidence="13 14">
    <name type="scientific">Sipha flava</name>
    <name type="common">yellow sugarcane aphid</name>
    <dbReference type="NCBI Taxonomy" id="143950"/>
    <lineage>
        <taxon>Eukaryota</taxon>
        <taxon>Metazoa</taxon>
        <taxon>Ecdysozoa</taxon>
        <taxon>Arthropoda</taxon>
        <taxon>Hexapoda</taxon>
        <taxon>Insecta</taxon>
        <taxon>Pterygota</taxon>
        <taxon>Neoptera</taxon>
        <taxon>Paraneoptera</taxon>
        <taxon>Hemiptera</taxon>
        <taxon>Sternorrhyncha</taxon>
        <taxon>Aphidomorpha</taxon>
        <taxon>Aphidoidea</taxon>
        <taxon>Aphididae</taxon>
        <taxon>Sipha</taxon>
    </lineage>
</organism>
<dbReference type="Proteomes" id="UP000694846">
    <property type="component" value="Unplaced"/>
</dbReference>
<dbReference type="InterPro" id="IPR036228">
    <property type="entry name" value="ATP_synth_F0_dsu_sf_mt"/>
</dbReference>
<keyword evidence="3 10" id="KW-0813">Transport</keyword>
<dbReference type="OrthoDB" id="35799at2759"/>
<keyword evidence="11" id="KW-0175">Coiled coil</keyword>
<gene>
    <name evidence="14" type="primary">LOC112693351</name>
</gene>
<evidence type="ECO:0000256" key="4">
    <source>
        <dbReference type="ARBA" id="ARBA00022547"/>
    </source>
</evidence>
<evidence type="ECO:0000256" key="11">
    <source>
        <dbReference type="SAM" id="Coils"/>
    </source>
</evidence>
<comment type="function">
    <text evidence="10">Mitochondrial membrane ATP synthase (F(1)F(0) ATP synthase or Complex V) produces ATP from ADP in the presence of a proton gradient across the membrane which is generated by electron transport complexes of the respiratory chain. F-type ATPases consist of two structural domains, F(1) - containing the extramembraneous catalytic core, and F(0) - containing the membrane proton channel, linked together by a central stalk and a peripheral stalk. During catalysis, ATP synthesis in the catalytic domain of F(1) is coupled via a rotary mechanism of the central stalk subunits to proton translocation.</text>
</comment>
<feature type="coiled-coil region" evidence="11">
    <location>
        <begin position="96"/>
        <end position="123"/>
    </location>
</feature>
<evidence type="ECO:0000256" key="6">
    <source>
        <dbReference type="ARBA" id="ARBA00022792"/>
    </source>
</evidence>
<keyword evidence="5 10" id="KW-0375">Hydrogen ion transport</keyword>
<keyword evidence="6 10" id="KW-0999">Mitochondrion inner membrane</keyword>
<sequence length="187" mass="21764">MAAVKRFAQSMVNWDAIAERVPKAFYVAFKSKSDAYIRKMSALPVEPLKIDWALYKSKGAQPGVVENFEKLYETLKIPYPEDKYTGVIDCHEEETVKEIEQFRVEAEEIIKKAEKRLEEIHKLLPFGQMTYEDAAYVVPELTIDMVNKPSFWPHSEEDYMFDEPEEKNVKIEKQKKDDAAHPVENIS</sequence>
<evidence type="ECO:0000313" key="13">
    <source>
        <dbReference type="Proteomes" id="UP000694846"/>
    </source>
</evidence>
<evidence type="ECO:0000256" key="3">
    <source>
        <dbReference type="ARBA" id="ARBA00022448"/>
    </source>
</evidence>
<dbReference type="Gene3D" id="6.10.280.70">
    <property type="match status" value="1"/>
</dbReference>
<dbReference type="GeneID" id="112693351"/>
<keyword evidence="13" id="KW-1185">Reference proteome</keyword>
<keyword evidence="4" id="KW-0138">CF(0)</keyword>
<evidence type="ECO:0000256" key="12">
    <source>
        <dbReference type="SAM" id="MobiDB-lite"/>
    </source>
</evidence>
<accession>A0A8B8GP89</accession>
<evidence type="ECO:0000313" key="14">
    <source>
        <dbReference type="RefSeq" id="XP_025424147.1"/>
    </source>
</evidence>
<dbReference type="PANTHER" id="PTHR12700">
    <property type="entry name" value="ATP SYNTHASE SUBUNIT D, MITOCHONDRIAL"/>
    <property type="match status" value="1"/>
</dbReference>
<dbReference type="GO" id="GO:0015986">
    <property type="term" value="P:proton motive force-driven ATP synthesis"/>
    <property type="evidence" value="ECO:0007669"/>
    <property type="project" value="UniProtKB-UniRule"/>
</dbReference>
<evidence type="ECO:0000256" key="8">
    <source>
        <dbReference type="ARBA" id="ARBA00023128"/>
    </source>
</evidence>
<evidence type="ECO:0000256" key="5">
    <source>
        <dbReference type="ARBA" id="ARBA00022781"/>
    </source>
</evidence>
<dbReference type="GO" id="GO:0045259">
    <property type="term" value="C:proton-transporting ATP synthase complex"/>
    <property type="evidence" value="ECO:0007669"/>
    <property type="project" value="UniProtKB-KW"/>
</dbReference>
<evidence type="ECO:0000256" key="7">
    <source>
        <dbReference type="ARBA" id="ARBA00023065"/>
    </source>
</evidence>
<dbReference type="AlphaFoldDB" id="A0A8B8GP89"/>
<dbReference type="SUPFAM" id="SSF161065">
    <property type="entry name" value="ATP synthase D chain-like"/>
    <property type="match status" value="1"/>
</dbReference>
<dbReference type="GO" id="GO:0005743">
    <property type="term" value="C:mitochondrial inner membrane"/>
    <property type="evidence" value="ECO:0007669"/>
    <property type="project" value="UniProtKB-SubCell"/>
</dbReference>
<evidence type="ECO:0000256" key="10">
    <source>
        <dbReference type="PIRNR" id="PIRNR005514"/>
    </source>
</evidence>
<name>A0A8B8GP89_9HEMI</name>
<evidence type="ECO:0000256" key="1">
    <source>
        <dbReference type="ARBA" id="ARBA00004273"/>
    </source>
</evidence>
<comment type="similarity">
    <text evidence="2 10">Belongs to the ATPase d subunit family.</text>
</comment>
<dbReference type="Pfam" id="PF05873">
    <property type="entry name" value="Mt_ATP-synt_D"/>
    <property type="match status" value="1"/>
</dbReference>
<feature type="region of interest" description="Disordered" evidence="12">
    <location>
        <begin position="163"/>
        <end position="187"/>
    </location>
</feature>
<protein>
    <recommendedName>
        <fullName evidence="10">ATP synthase subunit d, mitochondrial</fullName>
    </recommendedName>
</protein>